<gene>
    <name evidence="3" type="ORF">N0V89_005666</name>
</gene>
<keyword evidence="1" id="KW-0812">Transmembrane</keyword>
<evidence type="ECO:0000313" key="4">
    <source>
        <dbReference type="Proteomes" id="UP001140513"/>
    </source>
</evidence>
<accession>A0A9W9CBP8</accession>
<organism evidence="3 4">
    <name type="scientific">Didymosphaeria variabile</name>
    <dbReference type="NCBI Taxonomy" id="1932322"/>
    <lineage>
        <taxon>Eukaryota</taxon>
        <taxon>Fungi</taxon>
        <taxon>Dikarya</taxon>
        <taxon>Ascomycota</taxon>
        <taxon>Pezizomycotina</taxon>
        <taxon>Dothideomycetes</taxon>
        <taxon>Pleosporomycetidae</taxon>
        <taxon>Pleosporales</taxon>
        <taxon>Massarineae</taxon>
        <taxon>Didymosphaeriaceae</taxon>
        <taxon>Didymosphaeria</taxon>
    </lineage>
</organism>
<dbReference type="EMBL" id="JAPEUX010000004">
    <property type="protein sequence ID" value="KAJ4353934.1"/>
    <property type="molecule type" value="Genomic_DNA"/>
</dbReference>
<feature type="chain" id="PRO_5040833208" evidence="2">
    <location>
        <begin position="16"/>
        <end position="568"/>
    </location>
</feature>
<dbReference type="AlphaFoldDB" id="A0A9W9CBP8"/>
<keyword evidence="2" id="KW-0732">Signal</keyword>
<keyword evidence="1" id="KW-1133">Transmembrane helix</keyword>
<reference evidence="3" key="1">
    <citation type="submission" date="2022-10" db="EMBL/GenBank/DDBJ databases">
        <title>Tapping the CABI collections for fungal endophytes: first genome assemblies for Collariella, Neodidymelliopsis, Ascochyta clinopodiicola, Didymella pomorum, Didymosphaeria variabile, Neocosmospora piperis and Neocucurbitaria cava.</title>
        <authorList>
            <person name="Hill R."/>
        </authorList>
    </citation>
    <scope>NUCLEOTIDE SEQUENCE</scope>
    <source>
        <strain evidence="3">IMI 356815</strain>
    </source>
</reference>
<feature type="transmembrane region" description="Helical" evidence="1">
    <location>
        <begin position="409"/>
        <end position="430"/>
    </location>
</feature>
<dbReference type="RefSeq" id="XP_056071708.1">
    <property type="nucleotide sequence ID" value="XM_056214441.1"/>
</dbReference>
<dbReference type="GeneID" id="80909196"/>
<proteinExistence type="predicted"/>
<comment type="caution">
    <text evidence="3">The sequence shown here is derived from an EMBL/GenBank/DDBJ whole genome shotgun (WGS) entry which is preliminary data.</text>
</comment>
<keyword evidence="4" id="KW-1185">Reference proteome</keyword>
<evidence type="ECO:0000313" key="3">
    <source>
        <dbReference type="EMBL" id="KAJ4353934.1"/>
    </source>
</evidence>
<evidence type="ECO:0000256" key="1">
    <source>
        <dbReference type="SAM" id="Phobius"/>
    </source>
</evidence>
<feature type="signal peptide" evidence="2">
    <location>
        <begin position="1"/>
        <end position="15"/>
    </location>
</feature>
<protein>
    <submittedName>
        <fullName evidence="3">Uncharacterized protein</fullName>
    </submittedName>
</protein>
<keyword evidence="1" id="KW-0472">Membrane</keyword>
<sequence>MLAFALLFTVGSISGGISTSFAVDNSNIEVLVDSPFCGRINNTKVFSGGQQGVSVLATHGDSIQSYATNCYQNISSLPAVCRNTFHRANISFGVEPVSCPWNETMCSGDGSSAIAMDSGVLDMRTHFGLNVAEKDTVKFRRRTTCNVLPREGHIFKRSAEYLNRGNPAERWTLEYGSWKGVPAYQHPEVTFNLESILVEHQMSYYTTAMMSYIHSDSVSGFIIPLLEMNRTDVDVALIAVFANAVVYEQPVDDPLFAAHRVEMREQSNGKDKARYWSDHYAGVSRPDTSNTVYPDATPIQISILRLLQSITRVTDMNRGPQLGSLRASKTVMVGISPGLPDNQWIREITAWEAFVWTGYQTLLSASVIGPKVFDAEGDTYRDEPTSAGDKTLCQSLKMRKAGGFANVNVFALIFLTTIAATVTFLNIFVLRFCIFISRFREALAPRIERWVQDGVFQLQRRAFDAQDEGCWVDLEKEIPITRDRERLNELTVTERVVREKKSLGSFVTEDTIGDKGKSKDVKKGISHEGEEVEWKRFRVSVGRVDTSATLVDEHERYGRGKEELGNKS</sequence>
<evidence type="ECO:0000256" key="2">
    <source>
        <dbReference type="SAM" id="SignalP"/>
    </source>
</evidence>
<dbReference type="Proteomes" id="UP001140513">
    <property type="component" value="Unassembled WGS sequence"/>
</dbReference>
<name>A0A9W9CBP8_9PLEO</name>
<dbReference type="OrthoDB" id="3540210at2759"/>